<reference evidence="1 2" key="1">
    <citation type="journal article" date="2019" name="Sci. Rep.">
        <title>Orb-weaving spider Araneus ventricosus genome elucidates the spidroin gene catalogue.</title>
        <authorList>
            <person name="Kono N."/>
            <person name="Nakamura H."/>
            <person name="Ohtoshi R."/>
            <person name="Moran D.A.P."/>
            <person name="Shinohara A."/>
            <person name="Yoshida Y."/>
            <person name="Fujiwara M."/>
            <person name="Mori M."/>
            <person name="Tomita M."/>
            <person name="Arakawa K."/>
        </authorList>
    </citation>
    <scope>NUCLEOTIDE SEQUENCE [LARGE SCALE GENOMIC DNA]</scope>
</reference>
<sequence length="118" mass="13232">MTTPNAGGDEIMVWGMFSWSTLGLLISVDTTLNSATYLNIVADHVNSFMAIMFPEMVTFSRTMELATMLGRSQIGLGNINKSLTCFYSQLSPLTSILWSICGTKSEYRFEAWKRHHPI</sequence>
<gene>
    <name evidence="1" type="ORF">AVEN_271116_1</name>
</gene>
<dbReference type="OrthoDB" id="8910940at2759"/>
<accession>A0A4Y2E3Q7</accession>
<proteinExistence type="predicted"/>
<keyword evidence="2" id="KW-1185">Reference proteome</keyword>
<comment type="caution">
    <text evidence="1">The sequence shown here is derived from an EMBL/GenBank/DDBJ whole genome shotgun (WGS) entry which is preliminary data.</text>
</comment>
<dbReference type="AlphaFoldDB" id="A0A4Y2E3Q7"/>
<evidence type="ECO:0000313" key="1">
    <source>
        <dbReference type="EMBL" id="GBM23752.1"/>
    </source>
</evidence>
<organism evidence="1 2">
    <name type="scientific">Araneus ventricosus</name>
    <name type="common">Orbweaver spider</name>
    <name type="synonym">Epeira ventricosa</name>
    <dbReference type="NCBI Taxonomy" id="182803"/>
    <lineage>
        <taxon>Eukaryota</taxon>
        <taxon>Metazoa</taxon>
        <taxon>Ecdysozoa</taxon>
        <taxon>Arthropoda</taxon>
        <taxon>Chelicerata</taxon>
        <taxon>Arachnida</taxon>
        <taxon>Araneae</taxon>
        <taxon>Araneomorphae</taxon>
        <taxon>Entelegynae</taxon>
        <taxon>Araneoidea</taxon>
        <taxon>Araneidae</taxon>
        <taxon>Araneus</taxon>
    </lineage>
</organism>
<protein>
    <submittedName>
        <fullName evidence="1">Uncharacterized protein</fullName>
    </submittedName>
</protein>
<evidence type="ECO:0000313" key="2">
    <source>
        <dbReference type="Proteomes" id="UP000499080"/>
    </source>
</evidence>
<dbReference type="EMBL" id="BGPR01000503">
    <property type="protein sequence ID" value="GBM23752.1"/>
    <property type="molecule type" value="Genomic_DNA"/>
</dbReference>
<name>A0A4Y2E3Q7_ARAVE</name>
<dbReference type="GO" id="GO:0003676">
    <property type="term" value="F:nucleic acid binding"/>
    <property type="evidence" value="ECO:0007669"/>
    <property type="project" value="InterPro"/>
</dbReference>
<dbReference type="Gene3D" id="3.30.420.10">
    <property type="entry name" value="Ribonuclease H-like superfamily/Ribonuclease H"/>
    <property type="match status" value="1"/>
</dbReference>
<dbReference type="InterPro" id="IPR036397">
    <property type="entry name" value="RNaseH_sf"/>
</dbReference>
<dbReference type="Proteomes" id="UP000499080">
    <property type="component" value="Unassembled WGS sequence"/>
</dbReference>